<keyword evidence="1" id="KW-0812">Transmembrane</keyword>
<keyword evidence="3" id="KW-1185">Reference proteome</keyword>
<proteinExistence type="predicted"/>
<keyword evidence="1" id="KW-1133">Transmembrane helix</keyword>
<dbReference type="EMBL" id="JAJEPS010000001">
    <property type="protein sequence ID" value="MCC2124987.1"/>
    <property type="molecule type" value="Genomic_DNA"/>
</dbReference>
<comment type="caution">
    <text evidence="2">The sequence shown here is derived from an EMBL/GenBank/DDBJ whole genome shotgun (WGS) entry which is preliminary data.</text>
</comment>
<feature type="transmembrane region" description="Helical" evidence="1">
    <location>
        <begin position="12"/>
        <end position="30"/>
    </location>
</feature>
<evidence type="ECO:0000313" key="2">
    <source>
        <dbReference type="EMBL" id="MCC2124987.1"/>
    </source>
</evidence>
<dbReference type="RefSeq" id="WP_308458487.1">
    <property type="nucleotide sequence ID" value="NZ_JAJEPS010000001.1"/>
</dbReference>
<evidence type="ECO:0000256" key="1">
    <source>
        <dbReference type="SAM" id="Phobius"/>
    </source>
</evidence>
<reference evidence="2 3" key="1">
    <citation type="submission" date="2021-10" db="EMBL/GenBank/DDBJ databases">
        <title>Anaerobic single-cell dispensing facilitates the cultivation of human gut bacteria.</title>
        <authorList>
            <person name="Afrizal A."/>
        </authorList>
    </citation>
    <scope>NUCLEOTIDE SEQUENCE [LARGE SCALE GENOMIC DNA]</scope>
    <source>
        <strain evidence="2 3">CLA-AA-H276</strain>
    </source>
</reference>
<organism evidence="2 3">
    <name type="scientific">Hominiventricola filiformis</name>
    <dbReference type="NCBI Taxonomy" id="2885352"/>
    <lineage>
        <taxon>Bacteria</taxon>
        <taxon>Bacillati</taxon>
        <taxon>Bacillota</taxon>
        <taxon>Clostridia</taxon>
        <taxon>Lachnospirales</taxon>
        <taxon>Lachnospiraceae</taxon>
        <taxon>Hominiventricola</taxon>
    </lineage>
</organism>
<protein>
    <submittedName>
        <fullName evidence="2">Uncharacterized protein</fullName>
    </submittedName>
</protein>
<gene>
    <name evidence="2" type="ORF">LKD36_02205</name>
</gene>
<dbReference type="Proteomes" id="UP001198220">
    <property type="component" value="Unassembled WGS sequence"/>
</dbReference>
<name>A0AAE3D9R0_9FIRM</name>
<sequence length="241" mass="27293">MKNEWKNKWIAAGIAAVAMAVVISGVFLFLRSGRQMSVKDAYYIQDGEMVSSEGSWRLTFDKNKGTTLKGHGVRKNLTDDGTVIYYKLENKVLLPQTDCLQFAAEDKIYRLEYFSTVELVEGGGYRIKDGSTSVVVPGGIIYDGKDTYLFLEPVELTVDEETIKLPALSMIHAEFANLIEIYPYGYEPSKMDLYTDSDVKVSFSDGRTLMPLTDRVLLENQGWQLMCTSYQILPRINTWED</sequence>
<dbReference type="AlphaFoldDB" id="A0AAE3D9R0"/>
<evidence type="ECO:0000313" key="3">
    <source>
        <dbReference type="Proteomes" id="UP001198220"/>
    </source>
</evidence>
<accession>A0AAE3D9R0</accession>
<keyword evidence="1" id="KW-0472">Membrane</keyword>